<dbReference type="InterPro" id="IPR002142">
    <property type="entry name" value="Peptidase_S49"/>
</dbReference>
<dbReference type="InterPro" id="IPR033855">
    <property type="entry name" value="Protein_C"/>
</dbReference>
<dbReference type="EMBL" id="JACJMO010000002">
    <property type="protein sequence ID" value="MBM6856631.1"/>
    <property type="molecule type" value="Genomic_DNA"/>
</dbReference>
<evidence type="ECO:0000313" key="3">
    <source>
        <dbReference type="EMBL" id="MBM6856631.1"/>
    </source>
</evidence>
<keyword evidence="4" id="KW-1185">Reference proteome</keyword>
<dbReference type="PANTHER" id="PTHR42987:SF4">
    <property type="entry name" value="PROTEASE SOHB-RELATED"/>
    <property type="match status" value="1"/>
</dbReference>
<comment type="caution">
    <text evidence="3">The sequence shown here is derived from an EMBL/GenBank/DDBJ whole genome shotgun (WGS) entry which is preliminary data.</text>
</comment>
<dbReference type="Proteomes" id="UP000698924">
    <property type="component" value="Unassembled WGS sequence"/>
</dbReference>
<organism evidence="3 4">
    <name type="scientific">Caecibacteroides pullorum</name>
    <dbReference type="NCBI Taxonomy" id="2725562"/>
    <lineage>
        <taxon>Bacteria</taxon>
        <taxon>Pseudomonadati</taxon>
        <taxon>Bacteroidota</taxon>
        <taxon>Bacteroidia</taxon>
        <taxon>Bacteroidales</taxon>
        <taxon>Bacteroidaceae</taxon>
        <taxon>Caecibacteroides</taxon>
    </lineage>
</organism>
<dbReference type="Pfam" id="PF01343">
    <property type="entry name" value="Peptidase_S49"/>
    <property type="match status" value="1"/>
</dbReference>
<dbReference type="SUPFAM" id="SSF52096">
    <property type="entry name" value="ClpP/crotonase"/>
    <property type="match status" value="1"/>
</dbReference>
<dbReference type="PANTHER" id="PTHR42987">
    <property type="entry name" value="PEPTIDASE S49"/>
    <property type="match status" value="1"/>
</dbReference>
<protein>
    <submittedName>
        <fullName evidence="3">S49 family peptidase</fullName>
    </submittedName>
</protein>
<reference evidence="3 4" key="1">
    <citation type="journal article" date="2021" name="Sci. Rep.">
        <title>The distribution of antibiotic resistance genes in chicken gut microbiota commensals.</title>
        <authorList>
            <person name="Juricova H."/>
            <person name="Matiasovicova J."/>
            <person name="Kubasova T."/>
            <person name="Cejkova D."/>
            <person name="Rychlik I."/>
        </authorList>
    </citation>
    <scope>NUCLEOTIDE SEQUENCE [LARGE SCALE GENOMIC DNA]</scope>
    <source>
        <strain evidence="3 4">An421</strain>
    </source>
</reference>
<dbReference type="GO" id="GO:0006508">
    <property type="term" value="P:proteolysis"/>
    <property type="evidence" value="ECO:0007669"/>
    <property type="project" value="InterPro"/>
</dbReference>
<sequence length="303" mass="33367">MAFSSLYSAVCRGKWFLRFQDVDANIPLVEKLLERSMSAEDSSTLSERKPLAHTYYHKGAKSKSGNRFADAPKGSSAIIPVHGTLLKYGTMCSYGTTEYADMVREAVDSNNISSVILDIDSGGGSVDAIAPMLDAISYARTSGKSVVAYCDLCASAAYYIACYCDEIIASNEVSSEFGSIGVMMSFMDYAKYYENAGVKLHTVYSNLSDYKNLPFEMAKKGEYDKIRDEELDPLAKDFQEAVKSHRTNLKVDTEGILRGRMFYARRAVEVGLADSVGSLAFAVQRAEQINTQAIVNEYIHSKS</sequence>
<accession>A0AA40ZRJ1</accession>
<dbReference type="GO" id="GO:0008233">
    <property type="term" value="F:peptidase activity"/>
    <property type="evidence" value="ECO:0007669"/>
    <property type="project" value="InterPro"/>
</dbReference>
<feature type="domain" description="Peptidase S49" evidence="2">
    <location>
        <begin position="140"/>
        <end position="288"/>
    </location>
</feature>
<comment type="similarity">
    <text evidence="1">Belongs to the peptidase S49 family.</text>
</comment>
<evidence type="ECO:0000259" key="2">
    <source>
        <dbReference type="Pfam" id="PF01343"/>
    </source>
</evidence>
<dbReference type="CDD" id="cd07022">
    <property type="entry name" value="S49_Sppa_36K_type"/>
    <property type="match status" value="1"/>
</dbReference>
<proteinExistence type="inferred from homology"/>
<dbReference type="AlphaFoldDB" id="A0AA40ZRJ1"/>
<evidence type="ECO:0000313" key="4">
    <source>
        <dbReference type="Proteomes" id="UP000698924"/>
    </source>
</evidence>
<dbReference type="InterPro" id="IPR029045">
    <property type="entry name" value="ClpP/crotonase-like_dom_sf"/>
</dbReference>
<evidence type="ECO:0000256" key="1">
    <source>
        <dbReference type="ARBA" id="ARBA00008683"/>
    </source>
</evidence>
<dbReference type="Gene3D" id="3.90.226.10">
    <property type="entry name" value="2-enoyl-CoA Hydratase, Chain A, domain 1"/>
    <property type="match status" value="1"/>
</dbReference>
<gene>
    <name evidence="3" type="ORF">H6D15_03290</name>
</gene>
<dbReference type="RefSeq" id="WP_204971097.1">
    <property type="nucleotide sequence ID" value="NZ_JAAZTS010000002.1"/>
</dbReference>
<name>A0AA40ZRJ1_9BACT</name>